<evidence type="ECO:0000256" key="1">
    <source>
        <dbReference type="ARBA" id="ARBA00006252"/>
    </source>
</evidence>
<dbReference type="SUPFAM" id="SSF52218">
    <property type="entry name" value="Flavoproteins"/>
    <property type="match status" value="1"/>
</dbReference>
<feature type="domain" description="Flavodoxin-like fold" evidence="3">
    <location>
        <begin position="4"/>
        <end position="73"/>
    </location>
</feature>
<dbReference type="AlphaFoldDB" id="A0A0R2LQR3"/>
<evidence type="ECO:0000259" key="3">
    <source>
        <dbReference type="Pfam" id="PF02525"/>
    </source>
</evidence>
<comment type="caution">
    <text evidence="4">The sequence shown here is derived from an EMBL/GenBank/DDBJ whole genome shotgun (WGS) entry which is preliminary data.</text>
</comment>
<evidence type="ECO:0000313" key="5">
    <source>
        <dbReference type="Proteomes" id="UP000051906"/>
    </source>
</evidence>
<accession>A0A0R2LQR3</accession>
<sequence length="117" mass="13008">MVADYQQRLLAADHIVFMFPVWWEVMPAMTKGFHDKVYAKGELYQADTMKTKLTKQPRIDIVTTMSTPNWIYQLIFGPLGQAPLPGNVSQDPTPALQMAQLRSGGKEDPGPTGSDSP</sequence>
<evidence type="ECO:0000313" key="4">
    <source>
        <dbReference type="EMBL" id="KRO04085.1"/>
    </source>
</evidence>
<evidence type="ECO:0000256" key="2">
    <source>
        <dbReference type="ARBA" id="ARBA00023002"/>
    </source>
</evidence>
<dbReference type="PANTHER" id="PTHR10204">
    <property type="entry name" value="NAD P H OXIDOREDUCTASE-RELATED"/>
    <property type="match status" value="1"/>
</dbReference>
<dbReference type="Gene3D" id="3.40.50.360">
    <property type="match status" value="1"/>
</dbReference>
<keyword evidence="2" id="KW-0560">Oxidoreductase</keyword>
<dbReference type="GO" id="GO:0005829">
    <property type="term" value="C:cytosol"/>
    <property type="evidence" value="ECO:0007669"/>
    <property type="project" value="TreeGrafter"/>
</dbReference>
<name>A0A0R2LQR3_9LACO</name>
<dbReference type="Proteomes" id="UP000051906">
    <property type="component" value="Unassembled WGS sequence"/>
</dbReference>
<dbReference type="InterPro" id="IPR029039">
    <property type="entry name" value="Flavoprotein-like_sf"/>
</dbReference>
<dbReference type="InterPro" id="IPR003680">
    <property type="entry name" value="Flavodoxin_fold"/>
</dbReference>
<dbReference type="PATRIC" id="fig|616990.3.peg.1695"/>
<reference evidence="4 5" key="1">
    <citation type="journal article" date="2015" name="Genome Announc.">
        <title>Expanding the biotechnology potential of lactobacilli through comparative genomics of 213 strains and associated genera.</title>
        <authorList>
            <person name="Sun Z."/>
            <person name="Harris H.M."/>
            <person name="McCann A."/>
            <person name="Guo C."/>
            <person name="Argimon S."/>
            <person name="Zhang W."/>
            <person name="Yang X."/>
            <person name="Jeffery I.B."/>
            <person name="Cooney J.C."/>
            <person name="Kagawa T.F."/>
            <person name="Liu W."/>
            <person name="Song Y."/>
            <person name="Salvetti E."/>
            <person name="Wrobel A."/>
            <person name="Rasinkangas P."/>
            <person name="Parkhill J."/>
            <person name="Rea M.C."/>
            <person name="O'Sullivan O."/>
            <person name="Ritari J."/>
            <person name="Douillard F.P."/>
            <person name="Paul Ross R."/>
            <person name="Yang R."/>
            <person name="Briner A.E."/>
            <person name="Felis G.E."/>
            <person name="de Vos W.M."/>
            <person name="Barrangou R."/>
            <person name="Klaenhammer T.R."/>
            <person name="Caufield P.W."/>
            <person name="Cui Y."/>
            <person name="Zhang H."/>
            <person name="O'Toole P.W."/>
        </authorList>
    </citation>
    <scope>NUCLEOTIDE SEQUENCE [LARGE SCALE GENOMIC DNA]</scope>
    <source>
        <strain evidence="4 5">DSM 22467</strain>
    </source>
</reference>
<dbReference type="InterPro" id="IPR051545">
    <property type="entry name" value="NAD(P)H_dehydrogenase_qn"/>
</dbReference>
<dbReference type="EMBL" id="JQCA01000043">
    <property type="protein sequence ID" value="KRO04085.1"/>
    <property type="molecule type" value="Genomic_DNA"/>
</dbReference>
<comment type="similarity">
    <text evidence="1">Belongs to the NAD(P)H dehydrogenase (quinone) family.</text>
</comment>
<dbReference type="PANTHER" id="PTHR10204:SF34">
    <property type="entry name" value="NAD(P)H DEHYDROGENASE [QUINONE] 1 ISOFORM 1"/>
    <property type="match status" value="1"/>
</dbReference>
<dbReference type="GO" id="GO:0003955">
    <property type="term" value="F:NAD(P)H dehydrogenase (quinone) activity"/>
    <property type="evidence" value="ECO:0007669"/>
    <property type="project" value="TreeGrafter"/>
</dbReference>
<keyword evidence="5" id="KW-1185">Reference proteome</keyword>
<dbReference type="STRING" id="616990.IV54_GL001601"/>
<organism evidence="4 5">
    <name type="scientific">Levilactobacillus paucivorans</name>
    <dbReference type="NCBI Taxonomy" id="616990"/>
    <lineage>
        <taxon>Bacteria</taxon>
        <taxon>Bacillati</taxon>
        <taxon>Bacillota</taxon>
        <taxon>Bacilli</taxon>
        <taxon>Lactobacillales</taxon>
        <taxon>Lactobacillaceae</taxon>
        <taxon>Levilactobacillus</taxon>
    </lineage>
</organism>
<gene>
    <name evidence="4" type="ORF">IV54_GL001601</name>
</gene>
<proteinExistence type="inferred from homology"/>
<protein>
    <recommendedName>
        <fullName evidence="3">Flavodoxin-like fold domain-containing protein</fullName>
    </recommendedName>
</protein>
<dbReference type="Pfam" id="PF02525">
    <property type="entry name" value="Flavodoxin_2"/>
    <property type="match status" value="1"/>
</dbReference>